<evidence type="ECO:0000256" key="6">
    <source>
        <dbReference type="ARBA" id="ARBA00022691"/>
    </source>
</evidence>
<name>A0A6C2YMC5_9BACT</name>
<dbReference type="SMART" id="SM00359">
    <property type="entry name" value="PUA"/>
    <property type="match status" value="1"/>
</dbReference>
<dbReference type="PANTHER" id="PTHR42873:SF1">
    <property type="entry name" value="S-ADENOSYLMETHIONINE-DEPENDENT METHYLTRANSFERASE DOMAIN-CONTAINING PROTEIN"/>
    <property type="match status" value="1"/>
</dbReference>
<dbReference type="GO" id="GO:0006364">
    <property type="term" value="P:rRNA processing"/>
    <property type="evidence" value="ECO:0007669"/>
    <property type="project" value="UniProtKB-KW"/>
</dbReference>
<comment type="subcellular location">
    <subcellularLocation>
        <location evidence="1">Cytoplasm</location>
    </subcellularLocation>
</comment>
<dbReference type="EMBL" id="LR593887">
    <property type="protein sequence ID" value="VTS01846.1"/>
    <property type="molecule type" value="Genomic_DNA"/>
</dbReference>
<keyword evidence="2" id="KW-0963">Cytoplasm</keyword>
<evidence type="ECO:0000256" key="3">
    <source>
        <dbReference type="ARBA" id="ARBA00022552"/>
    </source>
</evidence>
<dbReference type="InterPro" id="IPR015947">
    <property type="entry name" value="PUA-like_sf"/>
</dbReference>
<dbReference type="AlphaFoldDB" id="A0A6C2YMC5"/>
<dbReference type="SUPFAM" id="SSF88697">
    <property type="entry name" value="PUA domain-like"/>
    <property type="match status" value="1"/>
</dbReference>
<dbReference type="InParanoid" id="A0A6C2YMC5"/>
<evidence type="ECO:0000256" key="4">
    <source>
        <dbReference type="ARBA" id="ARBA00022603"/>
    </source>
</evidence>
<proteinExistence type="inferred from homology"/>
<dbReference type="InterPro" id="IPR019614">
    <property type="entry name" value="SAM-dep_methyl-trfase"/>
</dbReference>
<evidence type="ECO:0000256" key="1">
    <source>
        <dbReference type="ARBA" id="ARBA00004496"/>
    </source>
</evidence>
<dbReference type="CDD" id="cd02440">
    <property type="entry name" value="AdoMet_MTases"/>
    <property type="match status" value="1"/>
</dbReference>
<comment type="similarity">
    <text evidence="8">Belongs to the methyltransferase superfamily. RlmI family.</text>
</comment>
<evidence type="ECO:0000256" key="2">
    <source>
        <dbReference type="ARBA" id="ARBA00022490"/>
    </source>
</evidence>
<dbReference type="Gene3D" id="2.30.130.10">
    <property type="entry name" value="PUA domain"/>
    <property type="match status" value="1"/>
</dbReference>
<dbReference type="PANTHER" id="PTHR42873">
    <property type="entry name" value="RIBOSOMAL RNA LARGE SUBUNIT METHYLTRANSFERASE"/>
    <property type="match status" value="1"/>
</dbReference>
<feature type="domain" description="PUA" evidence="9">
    <location>
        <begin position="8"/>
        <end position="93"/>
    </location>
</feature>
<evidence type="ECO:0000259" key="9">
    <source>
        <dbReference type="SMART" id="SM00359"/>
    </source>
</evidence>
<dbReference type="Pfam" id="PF17785">
    <property type="entry name" value="PUA_3"/>
    <property type="match status" value="1"/>
</dbReference>
<dbReference type="KEGG" id="tim:GMBLW1_13740"/>
<dbReference type="Proteomes" id="UP000464378">
    <property type="component" value="Chromosome"/>
</dbReference>
<keyword evidence="6" id="KW-0949">S-adenosyl-L-methionine</keyword>
<protein>
    <recommendedName>
        <fullName evidence="9">PUA domain-containing protein</fullName>
    </recommendedName>
</protein>
<keyword evidence="11" id="KW-1185">Reference proteome</keyword>
<dbReference type="FunCoup" id="A0A6C2YMC5">
    <property type="interactions" value="342"/>
</dbReference>
<dbReference type="GO" id="GO:0003723">
    <property type="term" value="F:RNA binding"/>
    <property type="evidence" value="ECO:0007669"/>
    <property type="project" value="UniProtKB-KW"/>
</dbReference>
<dbReference type="GO" id="GO:0032259">
    <property type="term" value="P:methylation"/>
    <property type="evidence" value="ECO:0007669"/>
    <property type="project" value="UniProtKB-KW"/>
</dbReference>
<dbReference type="GO" id="GO:0005737">
    <property type="term" value="C:cytoplasm"/>
    <property type="evidence" value="ECO:0007669"/>
    <property type="project" value="UniProtKB-SubCell"/>
</dbReference>
<dbReference type="CDD" id="cd21153">
    <property type="entry name" value="PUA_RlmI"/>
    <property type="match status" value="1"/>
</dbReference>
<dbReference type="InterPro" id="IPR036974">
    <property type="entry name" value="PUA_sf"/>
</dbReference>
<evidence type="ECO:0000313" key="10">
    <source>
        <dbReference type="EMBL" id="VIP02586.1"/>
    </source>
</evidence>
<organism evidence="10">
    <name type="scientific">Tuwongella immobilis</name>
    <dbReference type="NCBI Taxonomy" id="692036"/>
    <lineage>
        <taxon>Bacteria</taxon>
        <taxon>Pseudomonadati</taxon>
        <taxon>Planctomycetota</taxon>
        <taxon>Planctomycetia</taxon>
        <taxon>Gemmatales</taxon>
        <taxon>Gemmataceae</taxon>
        <taxon>Tuwongella</taxon>
    </lineage>
</organism>
<dbReference type="GO" id="GO:0008168">
    <property type="term" value="F:methyltransferase activity"/>
    <property type="evidence" value="ECO:0007669"/>
    <property type="project" value="UniProtKB-KW"/>
</dbReference>
<evidence type="ECO:0000256" key="5">
    <source>
        <dbReference type="ARBA" id="ARBA00022679"/>
    </source>
</evidence>
<dbReference type="CDD" id="cd11572">
    <property type="entry name" value="RlmI_M_like"/>
    <property type="match status" value="1"/>
</dbReference>
<gene>
    <name evidence="10" type="ORF">GMBLW1_13740</name>
</gene>
<dbReference type="InterPro" id="IPR029063">
    <property type="entry name" value="SAM-dependent_MTases_sf"/>
</dbReference>
<dbReference type="EMBL" id="LR586016">
    <property type="protein sequence ID" value="VIP02586.1"/>
    <property type="molecule type" value="Genomic_DNA"/>
</dbReference>
<dbReference type="RefSeq" id="WP_162657745.1">
    <property type="nucleotide sequence ID" value="NZ_LR593887.1"/>
</dbReference>
<accession>A0A6C2YMC5</accession>
<evidence type="ECO:0000256" key="7">
    <source>
        <dbReference type="ARBA" id="ARBA00022884"/>
    </source>
</evidence>
<dbReference type="SUPFAM" id="SSF53335">
    <property type="entry name" value="S-adenosyl-L-methionine-dependent methyltransferases"/>
    <property type="match status" value="1"/>
</dbReference>
<keyword evidence="7" id="KW-0694">RNA-binding</keyword>
<dbReference type="Gene3D" id="3.30.750.80">
    <property type="entry name" value="RNA methyltransferase domain (HRMD) like"/>
    <property type="match status" value="1"/>
</dbReference>
<sequence>MNPPSSRPRVLLKPRKAQPFYNRHPWVFSSAIERTEGEPQDGDLVDLISHGDHFVARGLYNSQSKLMVRLYSWDSAREIDAAFWQERIERAYQLRRDLLGLVGPESGYRLISSEADGMSGLTVDVYAGFAVVQLTSLGMAKRKDEILGALQAVIQPRGIYLRTEKGIGTLEGIALQDGPISGEIPPPDLTILEHGLRLRVNLAEGQKTGYYLDQRDNRQAVAKYAAGKRVIDAFCYSGGFGLHAARAGAASVYAIDGSEGALQLARLNAEANGLRGIEFTKADVFVELERMLQRGEKADIVVLDPPKFARARNAVNEALKGYRRLQSLGLQLLVPGGILVMCCCSGLVEPIALDEVLTQVANGERRELQILERRFAAPDHPVSLTCPESEYLKCLIARVW</sequence>
<dbReference type="InterPro" id="IPR002478">
    <property type="entry name" value="PUA"/>
</dbReference>
<dbReference type="Gene3D" id="3.40.50.150">
    <property type="entry name" value="Vaccinia Virus protein VP39"/>
    <property type="match status" value="1"/>
</dbReference>
<evidence type="ECO:0000256" key="8">
    <source>
        <dbReference type="ARBA" id="ARBA00038091"/>
    </source>
</evidence>
<reference evidence="10" key="1">
    <citation type="submission" date="2019-04" db="EMBL/GenBank/DDBJ databases">
        <authorList>
            <consortium name="Science for Life Laboratories"/>
        </authorList>
    </citation>
    <scope>NUCLEOTIDE SEQUENCE</scope>
    <source>
        <strain evidence="10">MBLW1</strain>
    </source>
</reference>
<evidence type="ECO:0000313" key="11">
    <source>
        <dbReference type="Proteomes" id="UP000464378"/>
    </source>
</evidence>
<keyword evidence="4 10" id="KW-0489">Methyltransferase</keyword>
<dbReference type="PROSITE" id="PS50890">
    <property type="entry name" value="PUA"/>
    <property type="match status" value="1"/>
</dbReference>
<dbReference type="InterPro" id="IPR041532">
    <property type="entry name" value="RlmI-like_PUA"/>
</dbReference>
<dbReference type="Pfam" id="PF10672">
    <property type="entry name" value="Methyltrans_SAM"/>
    <property type="match status" value="1"/>
</dbReference>
<keyword evidence="5 10" id="KW-0808">Transferase</keyword>
<keyword evidence="3" id="KW-0698">rRNA processing</keyword>